<dbReference type="RefSeq" id="WP_128509987.1">
    <property type="nucleotide sequence ID" value="NZ_QUAC01000223.1"/>
</dbReference>
<protein>
    <submittedName>
        <fullName evidence="1">Uncharacterized protein</fullName>
    </submittedName>
</protein>
<name>A0A371PXN2_STRIH</name>
<sequence>MSETADCDTVSWGDDGTAAADAVCHVEDGYWFFSGDMPLKYPNSGDSLIVPPAQISYVWPSLSW</sequence>
<evidence type="ECO:0000313" key="1">
    <source>
        <dbReference type="EMBL" id="REK87218.1"/>
    </source>
</evidence>
<dbReference type="Proteomes" id="UP000262477">
    <property type="component" value="Unassembled WGS sequence"/>
</dbReference>
<keyword evidence="2" id="KW-1185">Reference proteome</keyword>
<comment type="caution">
    <text evidence="1">The sequence shown here is derived from an EMBL/GenBank/DDBJ whole genome shotgun (WGS) entry which is preliminary data.</text>
</comment>
<organism evidence="1 2">
    <name type="scientific">Streptomyces inhibens</name>
    <dbReference type="NCBI Taxonomy" id="2293571"/>
    <lineage>
        <taxon>Bacteria</taxon>
        <taxon>Bacillati</taxon>
        <taxon>Actinomycetota</taxon>
        <taxon>Actinomycetes</taxon>
        <taxon>Kitasatosporales</taxon>
        <taxon>Streptomycetaceae</taxon>
        <taxon>Streptomyces</taxon>
    </lineage>
</organism>
<proteinExistence type="predicted"/>
<reference evidence="1 2" key="1">
    <citation type="submission" date="2018-08" db="EMBL/GenBank/DDBJ databases">
        <title>Streptomyces NEAU-D10 sp. nov., a novel Actinomycete isolated from soil.</title>
        <authorList>
            <person name="Jin L."/>
        </authorList>
    </citation>
    <scope>NUCLEOTIDE SEQUENCE [LARGE SCALE GENOMIC DNA]</scope>
    <source>
        <strain evidence="1 2">NEAU-D10</strain>
    </source>
</reference>
<dbReference type="EMBL" id="QUAC01000223">
    <property type="protein sequence ID" value="REK87218.1"/>
    <property type="molecule type" value="Genomic_DNA"/>
</dbReference>
<dbReference type="AlphaFoldDB" id="A0A371PXN2"/>
<gene>
    <name evidence="1" type="ORF">DY245_27900</name>
</gene>
<evidence type="ECO:0000313" key="2">
    <source>
        <dbReference type="Proteomes" id="UP000262477"/>
    </source>
</evidence>
<accession>A0A371PXN2</accession>